<evidence type="ECO:0008006" key="5">
    <source>
        <dbReference type="Google" id="ProtNLM"/>
    </source>
</evidence>
<accession>A0A7H9HTB3</accession>
<dbReference type="AlphaFoldDB" id="A0A7H9HTB3"/>
<feature type="compositionally biased region" description="Polar residues" evidence="2">
    <location>
        <begin position="613"/>
        <end position="633"/>
    </location>
</feature>
<evidence type="ECO:0000313" key="4">
    <source>
        <dbReference type="Proteomes" id="UP000510647"/>
    </source>
</evidence>
<organism evidence="3 4">
    <name type="scientific">Torulaspora globosa</name>
    <dbReference type="NCBI Taxonomy" id="48254"/>
    <lineage>
        <taxon>Eukaryota</taxon>
        <taxon>Fungi</taxon>
        <taxon>Dikarya</taxon>
        <taxon>Ascomycota</taxon>
        <taxon>Saccharomycotina</taxon>
        <taxon>Saccharomycetes</taxon>
        <taxon>Saccharomycetales</taxon>
        <taxon>Saccharomycetaceae</taxon>
        <taxon>Torulaspora</taxon>
    </lineage>
</organism>
<reference evidence="3 4" key="1">
    <citation type="submission" date="2020-06" db="EMBL/GenBank/DDBJ databases">
        <title>The yeast mating-type switching endonuclease HO is a domesticated member of an unorthodox homing genetic element family.</title>
        <authorList>
            <person name="Coughlan A.Y."/>
            <person name="Lombardi L."/>
            <person name="Braun-Galleani S."/>
            <person name="Martos A.R."/>
            <person name="Galeote V."/>
            <person name="Bigey F."/>
            <person name="Dequin S."/>
            <person name="Byrne K.P."/>
            <person name="Wolfe K.H."/>
        </authorList>
    </citation>
    <scope>NUCLEOTIDE SEQUENCE [LARGE SCALE GENOMIC DNA]</scope>
    <source>
        <strain evidence="3 4">CBS2947</strain>
    </source>
</reference>
<evidence type="ECO:0000256" key="2">
    <source>
        <dbReference type="SAM" id="MobiDB-lite"/>
    </source>
</evidence>
<evidence type="ECO:0000256" key="1">
    <source>
        <dbReference type="SAM" id="Coils"/>
    </source>
</evidence>
<gene>
    <name evidence="3" type="ORF">HG537_0E03290</name>
</gene>
<feature type="region of interest" description="Disordered" evidence="2">
    <location>
        <begin position="597"/>
        <end position="633"/>
    </location>
</feature>
<dbReference type="InterPro" id="IPR026216">
    <property type="entry name" value="HDA3"/>
</dbReference>
<dbReference type="InterPro" id="IPR038609">
    <property type="entry name" value="HDA1_su2/3_sf"/>
</dbReference>
<dbReference type="Proteomes" id="UP000510647">
    <property type="component" value="Chromosome 5"/>
</dbReference>
<dbReference type="OrthoDB" id="4034449at2759"/>
<proteinExistence type="predicted"/>
<dbReference type="EMBL" id="CP059271">
    <property type="protein sequence ID" value="QLQ80974.1"/>
    <property type="molecule type" value="Genomic_DNA"/>
</dbReference>
<dbReference type="Pfam" id="PF11496">
    <property type="entry name" value="HDA2-3"/>
    <property type="match status" value="1"/>
</dbReference>
<protein>
    <recommendedName>
        <fullName evidence="5">HDA1 complex subunit 2</fullName>
    </recommendedName>
</protein>
<dbReference type="PRINTS" id="PR02093">
    <property type="entry name" value="HDA1SUBUNIT3"/>
</dbReference>
<dbReference type="InterPro" id="IPR021006">
    <property type="entry name" value="Hda2/3"/>
</dbReference>
<keyword evidence="1" id="KW-0175">Coiled coil</keyword>
<dbReference type="GO" id="GO:0070823">
    <property type="term" value="C:HDA1 complex"/>
    <property type="evidence" value="ECO:0007669"/>
    <property type="project" value="InterPro"/>
</dbReference>
<name>A0A7H9HTB3_9SACH</name>
<feature type="coiled-coil region" evidence="1">
    <location>
        <begin position="496"/>
        <end position="579"/>
    </location>
</feature>
<dbReference type="Gene3D" id="3.40.50.12360">
    <property type="match status" value="1"/>
</dbReference>
<feature type="coiled-coil region" evidence="1">
    <location>
        <begin position="433"/>
        <end position="467"/>
    </location>
</feature>
<feature type="region of interest" description="Disordered" evidence="2">
    <location>
        <begin position="168"/>
        <end position="192"/>
    </location>
</feature>
<keyword evidence="4" id="KW-1185">Reference proteome</keyword>
<sequence length="633" mass="72452">MSINGLKDSNVWYLLVDLTLFQKDLVEILISLHASSLRRELEPGDDEIEDGDGKMYPELSSKQMMYIFDSNLRAVGNHPCLLVDHYMPRQFLRMEPNEKLVNNSGKFQKLQQMLCGIIERDRVEFPEVLRICLISHSVRELDLLEGLILGQRVRIKRLSGTSLYDEKHIYDPEGDDPCESRDDTPCNDSGTNKYTGYSRDDYDYSAKRQKRASKCDDDWIFLTTTAHLINDPALMEGYDADCIISFDPLLDPSLPALEVLYRKANKRLPIIKFLVADSPDHYILENATQGGCTPYSELKKSINHYLRTRHRSRGESCNVDYNQLVKSLLKGDQLTDMLPDIRLSTVTTDVDPYQPHMSELYSPGSQLRIDESVFDMKSYQSELMKRAVGRLLAIQEEYKHKHEDLSNKRLEETARQNGFDTTKAIIATTFKKFQECEKTANDSEKRLERSQTESDKLEQRLQSLRKIQTELAKLVSLQDPSEIDKALLLYTEKSNIMQTELEALQLANENKNKRNDELRSEYQQKSSLAAELAQNLQALKGSDQMLEKEVTGPAPRLHSDALKRKESQLKAELEEYSKRSKFLKAFISKLTSSYDLKLNGDGRSQNSSSSSSLNGRASGTRSRLTRSNTPTYT</sequence>
<evidence type="ECO:0000313" key="3">
    <source>
        <dbReference type="EMBL" id="QLQ80974.1"/>
    </source>
</evidence>